<name>A0A2S2NIK5_SCHGA</name>
<evidence type="ECO:0000313" key="1">
    <source>
        <dbReference type="EMBL" id="MBY17007.1"/>
    </source>
</evidence>
<sequence>MSVGSVVERVPITGLPWARHGHCGRLYLAQIDHVTGSRPDEPRRFARAGRKTAPALLTPPPHPIKIKKLSTPDAGIVRPRLPRKFSFLDYEHLCFSRIVRASVRFSN</sequence>
<dbReference type="EMBL" id="GGMR01004388">
    <property type="protein sequence ID" value="MBY17007.1"/>
    <property type="molecule type" value="Transcribed_RNA"/>
</dbReference>
<proteinExistence type="predicted"/>
<protein>
    <submittedName>
        <fullName evidence="1">Uncharacterized protein</fullName>
    </submittedName>
</protein>
<dbReference type="AlphaFoldDB" id="A0A2S2NIK5"/>
<gene>
    <name evidence="1" type="ORF">g.28506</name>
</gene>
<accession>A0A2S2NIK5</accession>
<organism evidence="1">
    <name type="scientific">Schizaphis graminum</name>
    <name type="common">Green bug aphid</name>
    <dbReference type="NCBI Taxonomy" id="13262"/>
    <lineage>
        <taxon>Eukaryota</taxon>
        <taxon>Metazoa</taxon>
        <taxon>Ecdysozoa</taxon>
        <taxon>Arthropoda</taxon>
        <taxon>Hexapoda</taxon>
        <taxon>Insecta</taxon>
        <taxon>Pterygota</taxon>
        <taxon>Neoptera</taxon>
        <taxon>Paraneoptera</taxon>
        <taxon>Hemiptera</taxon>
        <taxon>Sternorrhyncha</taxon>
        <taxon>Aphidomorpha</taxon>
        <taxon>Aphidoidea</taxon>
        <taxon>Aphididae</taxon>
        <taxon>Aphidini</taxon>
        <taxon>Schizaphis</taxon>
    </lineage>
</organism>
<reference evidence="1" key="1">
    <citation type="submission" date="2018-04" db="EMBL/GenBank/DDBJ databases">
        <title>Transcriptome of Schizaphis graminum biotype I.</title>
        <authorList>
            <person name="Scully E.D."/>
            <person name="Geib S.M."/>
            <person name="Palmer N.A."/>
            <person name="Koch K."/>
            <person name="Bradshaw J."/>
            <person name="Heng-Moss T."/>
            <person name="Sarath G."/>
        </authorList>
    </citation>
    <scope>NUCLEOTIDE SEQUENCE</scope>
</reference>